<dbReference type="HOGENOM" id="CLU_022118_1_0_0"/>
<dbReference type="eggNOG" id="COG1668">
    <property type="taxonomic scope" value="Bacteria"/>
</dbReference>
<dbReference type="Pfam" id="PF12679">
    <property type="entry name" value="ABC2_membrane_2"/>
    <property type="match status" value="1"/>
</dbReference>
<dbReference type="Proteomes" id="UP000008722">
    <property type="component" value="Chromosome"/>
</dbReference>
<evidence type="ECO:0000256" key="1">
    <source>
        <dbReference type="SAM" id="Phobius"/>
    </source>
</evidence>
<feature type="transmembrane region" description="Helical" evidence="1">
    <location>
        <begin position="223"/>
        <end position="251"/>
    </location>
</feature>
<proteinExistence type="predicted"/>
<dbReference type="PANTHER" id="PTHR43471">
    <property type="entry name" value="ABC TRANSPORTER PERMEASE"/>
    <property type="match status" value="1"/>
</dbReference>
<dbReference type="STRING" id="670487.Ocepr_1080"/>
<feature type="transmembrane region" description="Helical" evidence="1">
    <location>
        <begin position="271"/>
        <end position="295"/>
    </location>
</feature>
<dbReference type="PANTHER" id="PTHR43471:SF3">
    <property type="entry name" value="ABC TRANSPORTER PERMEASE PROTEIN NATB"/>
    <property type="match status" value="1"/>
</dbReference>
<gene>
    <name evidence="2" type="ordered locus">Ocepr_1080</name>
</gene>
<dbReference type="EMBL" id="CP002361">
    <property type="protein sequence ID" value="ADR36537.1"/>
    <property type="molecule type" value="Genomic_DNA"/>
</dbReference>
<feature type="transmembrane region" description="Helical" evidence="1">
    <location>
        <begin position="21"/>
        <end position="39"/>
    </location>
</feature>
<keyword evidence="1" id="KW-0812">Transmembrane</keyword>
<name>E4U7T8_OCEP5</name>
<keyword evidence="1" id="KW-0472">Membrane</keyword>
<evidence type="ECO:0000313" key="3">
    <source>
        <dbReference type="Proteomes" id="UP000008722"/>
    </source>
</evidence>
<feature type="transmembrane region" description="Helical" evidence="1">
    <location>
        <begin position="355"/>
        <end position="375"/>
    </location>
</feature>
<reference evidence="3" key="1">
    <citation type="submission" date="2010-11" db="EMBL/GenBank/DDBJ databases">
        <title>The complete sequence of chromosome of Oceanithermus profundus DSM 14977.</title>
        <authorList>
            <consortium name="US DOE Joint Genome Institute (JGI-PGF)"/>
            <person name="Lucas S."/>
            <person name="Copeland A."/>
            <person name="Lapidus A."/>
            <person name="Bruce D."/>
            <person name="Goodwin L."/>
            <person name="Pitluck S."/>
            <person name="Kyrpides N."/>
            <person name="Mavromatis K."/>
            <person name="Pagani I."/>
            <person name="Ivanova N."/>
            <person name="Zhang X."/>
            <person name="Brettin T."/>
            <person name="Detter J.C."/>
            <person name="Tapia R."/>
            <person name="Han C."/>
            <person name="Land M."/>
            <person name="Hauser L."/>
            <person name="Markowitz V."/>
            <person name="Cheng J.-F."/>
            <person name="Hugenholtz P."/>
            <person name="Woyke T."/>
            <person name="Wu D."/>
            <person name="Tindall B."/>
            <person name="Faehnrich R."/>
            <person name="Brambilla E."/>
            <person name="Klenk H.-P."/>
            <person name="Eisen J.A."/>
        </authorList>
    </citation>
    <scope>NUCLEOTIDE SEQUENCE [LARGE SCALE GENOMIC DNA]</scope>
    <source>
        <strain evidence="3">DSM 14977 / NBRC 100410 / VKM B-2274 / 506</strain>
    </source>
</reference>
<dbReference type="GO" id="GO:0005886">
    <property type="term" value="C:plasma membrane"/>
    <property type="evidence" value="ECO:0007669"/>
    <property type="project" value="UniProtKB-SubCell"/>
</dbReference>
<sequence length="388" mass="42237">MKAWYYVALKEIVSTWRDKRTIRNVLVLPVLLMPLFMYGPAFLMSDIESRTQATVQKVGVRDLPPEVLELFAPANLEPIPVDDPKAAVEAERVDAAIVWRDGRFVIYAMEGAKPVKAGLVVAKVRRVLDRYKDALVAERLRAVGLDPGVLEPFEVEVSDVSPPEAQGAGVLGGMIPYFLMLFIMMGAMAVVIDATAGEKEKGTLEALLAAPVAHLELATGKMFAGLVFAVVTSISGLAGLLLGGALFRSLAQGETFEAMSGSFSLSFEATLLLFVTAVLYAAFITALLVAVGMYARSYKEAQTYVSPLYMVLIVPLLVLMFASDFLSQNLWLYALPVFNVYLAIDQIIKAQIGSAALLVTWLSSLIYVAAATYWASRNFSDEGVLFRN</sequence>
<evidence type="ECO:0000313" key="2">
    <source>
        <dbReference type="EMBL" id="ADR36537.1"/>
    </source>
</evidence>
<keyword evidence="3" id="KW-1185">Reference proteome</keyword>
<dbReference type="AlphaFoldDB" id="E4U7T8"/>
<reference evidence="2 3" key="2">
    <citation type="journal article" date="2011" name="Stand. Genomic Sci.">
        <title>Complete genome sequence of Oceanithermus profundus type strain (506).</title>
        <authorList>
            <person name="Pati A."/>
            <person name="Zhang X."/>
            <person name="Lapidus A."/>
            <person name="Nolan M."/>
            <person name="Lucas S."/>
            <person name="Del Rio T.G."/>
            <person name="Tice H."/>
            <person name="Cheng J.F."/>
            <person name="Tapia R."/>
            <person name="Han C."/>
            <person name="Goodwin L."/>
            <person name="Pitluck S."/>
            <person name="Liolios K."/>
            <person name="Pagani I."/>
            <person name="Ivanova N."/>
            <person name="Mavromatis K."/>
            <person name="Chen A."/>
            <person name="Palaniappan K."/>
            <person name="Hauser L."/>
            <person name="Jeffries C.D."/>
            <person name="Brambilla E.M."/>
            <person name="Rohl A."/>
            <person name="Mwirichia R."/>
            <person name="Rohde M."/>
            <person name="Tindall B.J."/>
            <person name="Sikorski J."/>
            <person name="Wirth R."/>
            <person name="Goker M."/>
            <person name="Woyke T."/>
            <person name="Detter J.C."/>
            <person name="Bristow J."/>
            <person name="Eisen J.A."/>
            <person name="Markowitz V."/>
            <person name="Hugenholtz P."/>
            <person name="Kyrpides N.C."/>
            <person name="Klenk H.P."/>
            <person name="Land M."/>
        </authorList>
    </citation>
    <scope>NUCLEOTIDE SEQUENCE [LARGE SCALE GENOMIC DNA]</scope>
    <source>
        <strain evidence="3">DSM 14977 / NBRC 100410 / VKM B-2274 / 506</strain>
    </source>
</reference>
<dbReference type="OrthoDB" id="5486437at2"/>
<accession>E4U7T8</accession>
<dbReference type="RefSeq" id="WP_013457707.1">
    <property type="nucleotide sequence ID" value="NC_014761.1"/>
</dbReference>
<keyword evidence="1" id="KW-1133">Transmembrane helix</keyword>
<organism evidence="2 3">
    <name type="scientific">Oceanithermus profundus (strain DSM 14977 / NBRC 100410 / VKM B-2274 / 506)</name>
    <dbReference type="NCBI Taxonomy" id="670487"/>
    <lineage>
        <taxon>Bacteria</taxon>
        <taxon>Thermotogati</taxon>
        <taxon>Deinococcota</taxon>
        <taxon>Deinococci</taxon>
        <taxon>Thermales</taxon>
        <taxon>Thermaceae</taxon>
        <taxon>Oceanithermus</taxon>
    </lineage>
</organism>
<feature type="transmembrane region" description="Helical" evidence="1">
    <location>
        <begin position="174"/>
        <end position="192"/>
    </location>
</feature>
<dbReference type="KEGG" id="opr:Ocepr_1080"/>
<protein>
    <submittedName>
        <fullName evidence="2">ABC-2 type transporter</fullName>
    </submittedName>
</protein>
<dbReference type="GO" id="GO:0140359">
    <property type="term" value="F:ABC-type transporter activity"/>
    <property type="evidence" value="ECO:0007669"/>
    <property type="project" value="InterPro"/>
</dbReference>
<feature type="transmembrane region" description="Helical" evidence="1">
    <location>
        <begin position="307"/>
        <end position="325"/>
    </location>
</feature>